<feature type="domain" description="Glutamate synthase alpha subunit C-terminal" evidence="1">
    <location>
        <begin position="114"/>
        <end position="219"/>
    </location>
</feature>
<dbReference type="GO" id="GO:0015948">
    <property type="term" value="P:methanogenesis"/>
    <property type="evidence" value="ECO:0007669"/>
    <property type="project" value="InterPro"/>
</dbReference>
<keyword evidence="8" id="KW-1185">Reference proteome</keyword>
<evidence type="ECO:0000259" key="1">
    <source>
        <dbReference type="Pfam" id="PF01493"/>
    </source>
</evidence>
<dbReference type="PANTHER" id="PTHR39673">
    <property type="entry name" value="TUNGSTEN FORMYLMETHANOFURAN DEHYDROGENASE, SUBUNIT C (FWDC)"/>
    <property type="match status" value="1"/>
</dbReference>
<dbReference type="GO" id="GO:0046914">
    <property type="term" value="F:transition metal ion binding"/>
    <property type="evidence" value="ECO:0007669"/>
    <property type="project" value="InterPro"/>
</dbReference>
<evidence type="ECO:0000313" key="6">
    <source>
        <dbReference type="Proteomes" id="UP000198612"/>
    </source>
</evidence>
<evidence type="ECO:0000313" key="8">
    <source>
        <dbReference type="Proteomes" id="UP000199519"/>
    </source>
</evidence>
<evidence type="ECO:0000313" key="5">
    <source>
        <dbReference type="EMBL" id="TDX45143.1"/>
    </source>
</evidence>
<reference evidence="6 8" key="1">
    <citation type="submission" date="2016-10" db="EMBL/GenBank/DDBJ databases">
        <authorList>
            <person name="Varghese N."/>
            <person name="Submissions S."/>
        </authorList>
    </citation>
    <scope>NUCLEOTIDE SEQUENCE [LARGE SCALE GENOMIC DNA]</scope>
    <source>
        <strain evidence="2 8">WG2</strain>
        <strain evidence="4 6">WG5</strain>
    </source>
</reference>
<dbReference type="InterPro" id="IPR036485">
    <property type="entry name" value="Glu_synth_asu_C_sf"/>
</dbReference>
<evidence type="ECO:0000313" key="7">
    <source>
        <dbReference type="Proteomes" id="UP000198945"/>
    </source>
</evidence>
<dbReference type="GO" id="GO:0018493">
    <property type="term" value="F:formylmethanofuran dehydrogenase activity"/>
    <property type="evidence" value="ECO:0007669"/>
    <property type="project" value="InterPro"/>
</dbReference>
<gene>
    <name evidence="5" type="ORF">C7954_11033</name>
    <name evidence="2" type="ORF">SAMN04488598_13018</name>
    <name evidence="4" type="ORF">SAMN04515652_13015</name>
    <name evidence="3" type="ORF">SAMN04515654_11057</name>
</gene>
<accession>A0A1M7NU31</accession>
<evidence type="ECO:0000313" key="4">
    <source>
        <dbReference type="EMBL" id="SET14256.1"/>
    </source>
</evidence>
<dbReference type="InterPro" id="IPR017550">
    <property type="entry name" value="Formylmethanofuran_DH_suC"/>
</dbReference>
<reference evidence="5 9" key="3">
    <citation type="submission" date="2019-03" db="EMBL/GenBank/DDBJ databases">
        <title>Subsurface microbial communities from deep shales in Ohio and West Virginia, USA.</title>
        <authorList>
            <person name="Wrighton K."/>
        </authorList>
    </citation>
    <scope>NUCLEOTIDE SEQUENCE [LARGE SCALE GENOMIC DNA]</scope>
    <source>
        <strain evidence="5 9">DSMZ 11287</strain>
    </source>
</reference>
<dbReference type="Pfam" id="PF01493">
    <property type="entry name" value="GXGXG"/>
    <property type="match status" value="1"/>
</dbReference>
<organism evidence="5 9">
    <name type="scientific">Halanaerobium congolense</name>
    <dbReference type="NCBI Taxonomy" id="54121"/>
    <lineage>
        <taxon>Bacteria</taxon>
        <taxon>Bacillati</taxon>
        <taxon>Bacillota</taxon>
        <taxon>Clostridia</taxon>
        <taxon>Halanaerobiales</taxon>
        <taxon>Halanaerobiaceae</taxon>
        <taxon>Halanaerobium</taxon>
    </lineage>
</organism>
<protein>
    <submittedName>
        <fullName evidence="5">Formylmethanofuran dehydrogenase subunit C</fullName>
    </submittedName>
    <submittedName>
        <fullName evidence="2">Formylmethanofuran dehydrogenase, subunit C</fullName>
    </submittedName>
</protein>
<sequence>MTKLKLKLKKENPALIKKGKELIGKIPVEVENIRADLIKKMTLAEIKELEIRAGKEIYQLQDFFEIKGEPAEVIEIDGDLSNFKYLGAAMNSGTIIVNGDIGMHVGSEMSGGKIEIKGDAGDWLGAEMTGGIITVNGDAGNYVGAAFRGDKLGMNRGLIYIGGNAGNFVANKMRRGEIVIKGDCGDMLGAQMIAGSVYVFGKCGKRAGAGMKRGTIITFSDLEILPTFSYNISYFPNFLNIAFKHLQHDYQIEISDQFFNSEYMRYTGDNTELGKGEILIWKKD</sequence>
<dbReference type="OrthoDB" id="2110804at2"/>
<evidence type="ECO:0000313" key="2">
    <source>
        <dbReference type="EMBL" id="SDF90018.1"/>
    </source>
</evidence>
<proteinExistence type="predicted"/>
<dbReference type="PANTHER" id="PTHR39673:SF5">
    <property type="entry name" value="TUNGSTEN-CONTAINING FORMYLMETHANOFURAN DEHYDROGENASE 2 SUBUNIT C"/>
    <property type="match status" value="1"/>
</dbReference>
<dbReference type="AlphaFoldDB" id="A0A1M7NU31"/>
<dbReference type="SUPFAM" id="SSF69336">
    <property type="entry name" value="Alpha subunit of glutamate synthase, C-terminal domain"/>
    <property type="match status" value="1"/>
</dbReference>
<dbReference type="EMBL" id="SOEF01000010">
    <property type="protein sequence ID" value="TDX45143.1"/>
    <property type="molecule type" value="Genomic_DNA"/>
</dbReference>
<evidence type="ECO:0000313" key="9">
    <source>
        <dbReference type="Proteomes" id="UP000295472"/>
    </source>
</evidence>
<dbReference type="Proteomes" id="UP000199519">
    <property type="component" value="Unassembled WGS sequence"/>
</dbReference>
<dbReference type="GeneID" id="57012426"/>
<dbReference type="Proteomes" id="UP000198612">
    <property type="component" value="Unassembled WGS sequence"/>
</dbReference>
<reference evidence="3 7" key="2">
    <citation type="submission" date="2016-10" db="EMBL/GenBank/DDBJ databases">
        <authorList>
            <person name="de Groot N.N."/>
        </authorList>
    </citation>
    <scope>NUCLEOTIDE SEQUENCE [LARGE SCALE GENOMIC DNA]</scope>
    <source>
        <strain evidence="3 7">WG7</strain>
    </source>
</reference>
<dbReference type="NCBIfam" id="TIGR03122">
    <property type="entry name" value="one_C_dehyd_C"/>
    <property type="match status" value="1"/>
</dbReference>
<dbReference type="EMBL" id="FNBJ01000030">
    <property type="protein sequence ID" value="SDF90018.1"/>
    <property type="molecule type" value="Genomic_DNA"/>
</dbReference>
<dbReference type="EMBL" id="FNEH01000010">
    <property type="protein sequence ID" value="SDI63420.1"/>
    <property type="molecule type" value="Genomic_DNA"/>
</dbReference>
<dbReference type="EMBL" id="FOHG01000030">
    <property type="protein sequence ID" value="SET14256.1"/>
    <property type="molecule type" value="Genomic_DNA"/>
</dbReference>
<dbReference type="Proteomes" id="UP000198945">
    <property type="component" value="Unassembled WGS sequence"/>
</dbReference>
<dbReference type="Proteomes" id="UP000295472">
    <property type="component" value="Unassembled WGS sequence"/>
</dbReference>
<dbReference type="InterPro" id="IPR002489">
    <property type="entry name" value="Glu_synth_asu_C"/>
</dbReference>
<dbReference type="Gene3D" id="2.160.20.60">
    <property type="entry name" value="Glutamate synthase, alpha subunit, C-terminal domain"/>
    <property type="match status" value="1"/>
</dbReference>
<evidence type="ECO:0000313" key="3">
    <source>
        <dbReference type="EMBL" id="SDI63420.1"/>
    </source>
</evidence>
<dbReference type="RefSeq" id="WP_073160019.1">
    <property type="nucleotide sequence ID" value="NZ_FNBJ01000030.1"/>
</dbReference>
<dbReference type="CDD" id="cd00980">
    <property type="entry name" value="FwdC/FmdC"/>
    <property type="match status" value="1"/>
</dbReference>
<name>A0A1M7NU31_9FIRM</name>
<dbReference type="STRING" id="54121.SAMN04515653_11023"/>